<dbReference type="EMBL" id="JAJEQR010000048">
    <property type="protein sequence ID" value="MCC2232048.1"/>
    <property type="molecule type" value="Genomic_DNA"/>
</dbReference>
<protein>
    <submittedName>
        <fullName evidence="3">CDP-glycerol glycerophosphotransferase family protein</fullName>
    </submittedName>
</protein>
<evidence type="ECO:0000313" key="3">
    <source>
        <dbReference type="EMBL" id="MCC2232048.1"/>
    </source>
</evidence>
<keyword evidence="4" id="KW-1185">Reference proteome</keyword>
<gene>
    <name evidence="3" type="ORF">LKD81_13760</name>
</gene>
<evidence type="ECO:0000256" key="2">
    <source>
        <dbReference type="SAM" id="Phobius"/>
    </source>
</evidence>
<dbReference type="RefSeq" id="WP_308454535.1">
    <property type="nucleotide sequence ID" value="NZ_JAJEQR010000048.1"/>
</dbReference>
<dbReference type="InterPro" id="IPR043148">
    <property type="entry name" value="TagF_C"/>
</dbReference>
<organism evidence="3 4">
    <name type="scientific">Hominifimenecus microfluidus</name>
    <dbReference type="NCBI Taxonomy" id="2885348"/>
    <lineage>
        <taxon>Bacteria</taxon>
        <taxon>Bacillati</taxon>
        <taxon>Bacillota</taxon>
        <taxon>Clostridia</taxon>
        <taxon>Lachnospirales</taxon>
        <taxon>Lachnospiraceae</taxon>
        <taxon>Hominifimenecus</taxon>
    </lineage>
</organism>
<reference evidence="3" key="1">
    <citation type="submission" date="2021-10" db="EMBL/GenBank/DDBJ databases">
        <title>Anaerobic single-cell dispensing facilitates the cultivation of human gut bacteria.</title>
        <authorList>
            <person name="Afrizal A."/>
        </authorList>
    </citation>
    <scope>NUCLEOTIDE SEQUENCE</scope>
    <source>
        <strain evidence="3">CLA-AA-H215</strain>
    </source>
</reference>
<dbReference type="GO" id="GO:0016020">
    <property type="term" value="C:membrane"/>
    <property type="evidence" value="ECO:0007669"/>
    <property type="project" value="InterPro"/>
</dbReference>
<feature type="compositionally biased region" description="Basic and acidic residues" evidence="1">
    <location>
        <begin position="403"/>
        <end position="426"/>
    </location>
</feature>
<comment type="caution">
    <text evidence="3">The sequence shown here is derived from an EMBL/GenBank/DDBJ whole genome shotgun (WGS) entry which is preliminary data.</text>
</comment>
<feature type="region of interest" description="Disordered" evidence="1">
    <location>
        <begin position="403"/>
        <end position="448"/>
    </location>
</feature>
<dbReference type="GO" id="GO:0047355">
    <property type="term" value="F:CDP-glycerol glycerophosphotransferase activity"/>
    <property type="evidence" value="ECO:0007669"/>
    <property type="project" value="InterPro"/>
</dbReference>
<dbReference type="InterPro" id="IPR007554">
    <property type="entry name" value="Glycerophosphate_synth"/>
</dbReference>
<keyword evidence="2" id="KW-0812">Transmembrane</keyword>
<accession>A0AAE3EC92</accession>
<dbReference type="AlphaFoldDB" id="A0AAE3EC92"/>
<evidence type="ECO:0000313" key="4">
    <source>
        <dbReference type="Proteomes" id="UP001198182"/>
    </source>
</evidence>
<dbReference type="SUPFAM" id="SSF53756">
    <property type="entry name" value="UDP-Glycosyltransferase/glycogen phosphorylase"/>
    <property type="match status" value="1"/>
</dbReference>
<keyword evidence="2" id="KW-1133">Transmembrane helix</keyword>
<sequence>MKFYIDPGTGSMLFAILIGIIGALNYLLKTWLVKLRFILSGGKKVEGDSEKLPLVIFADDKRYWNVFRPLCREFDRRGVDITYMTASSDDPALSCEYPHIHGEFIGEGNKAFAKLNFLKAKLLLSTTPGLDVYQWKRSKDVGCYVHIPHTASDVTLYRMFGIDYYDAIMLSGEYQAEDIRALEKLRNLPAKDLVKIGIPYMDDMLARLQADAPAPEHPRTVLLAPSWGESAILKKYGEKIIEVLLQTGYHVIVRPHPQSFRSETEMIERIMKAYPNSDQLEWNRDNDNYEVLKRSDILISDFSGVIFDFTLIFDKPVIYADTKFDTSPYDAWWLDKECWTFSVLPRIGHVLTPENMNDLKDIIDTCLEDPRYAKGRDEARAETWEHPGEGAVRAVDYLMQKLEEQTEKDRQKAEKQTAKKDGEKKPSRGRKKSVRVTGENTKEKKEGK</sequence>
<feature type="transmembrane region" description="Helical" evidence="2">
    <location>
        <begin position="12"/>
        <end position="28"/>
    </location>
</feature>
<name>A0AAE3EC92_9FIRM</name>
<dbReference type="Proteomes" id="UP001198182">
    <property type="component" value="Unassembled WGS sequence"/>
</dbReference>
<dbReference type="Gene3D" id="3.40.50.12580">
    <property type="match status" value="1"/>
</dbReference>
<keyword evidence="2" id="KW-0472">Membrane</keyword>
<evidence type="ECO:0000256" key="1">
    <source>
        <dbReference type="SAM" id="MobiDB-lite"/>
    </source>
</evidence>
<proteinExistence type="predicted"/>
<dbReference type="Pfam" id="PF04464">
    <property type="entry name" value="Glyphos_transf"/>
    <property type="match status" value="1"/>
</dbReference>